<gene>
    <name evidence="2" type="ORF">Slin15195_G034940</name>
</gene>
<organism evidence="2 3">
    <name type="scientific">Septoria linicola</name>
    <dbReference type="NCBI Taxonomy" id="215465"/>
    <lineage>
        <taxon>Eukaryota</taxon>
        <taxon>Fungi</taxon>
        <taxon>Dikarya</taxon>
        <taxon>Ascomycota</taxon>
        <taxon>Pezizomycotina</taxon>
        <taxon>Dothideomycetes</taxon>
        <taxon>Dothideomycetidae</taxon>
        <taxon>Mycosphaerellales</taxon>
        <taxon>Mycosphaerellaceae</taxon>
        <taxon>Septoria</taxon>
    </lineage>
</organism>
<evidence type="ECO:0000313" key="2">
    <source>
        <dbReference type="EMBL" id="USW50175.1"/>
    </source>
</evidence>
<dbReference type="EMBL" id="CP099419">
    <property type="protein sequence ID" value="USW50175.1"/>
    <property type="molecule type" value="Genomic_DNA"/>
</dbReference>
<keyword evidence="3" id="KW-1185">Reference proteome</keyword>
<protein>
    <submittedName>
        <fullName evidence="2">Uncharacterized protein</fullName>
    </submittedName>
</protein>
<feature type="region of interest" description="Disordered" evidence="1">
    <location>
        <begin position="28"/>
        <end position="47"/>
    </location>
</feature>
<dbReference type="AlphaFoldDB" id="A0A9Q9EGN5"/>
<accession>A0A9Q9EGN5</accession>
<name>A0A9Q9EGN5_9PEZI</name>
<reference evidence="2" key="1">
    <citation type="submission" date="2022-06" db="EMBL/GenBank/DDBJ databases">
        <title>Complete genome sequences of two strains of the flax pathogen Septoria linicola.</title>
        <authorList>
            <person name="Lapalu N."/>
            <person name="Simon A."/>
            <person name="Demenou B."/>
            <person name="Paumier D."/>
            <person name="Guillot M.-P."/>
            <person name="Gout L."/>
            <person name="Valade R."/>
        </authorList>
    </citation>
    <scope>NUCLEOTIDE SEQUENCE</scope>
    <source>
        <strain evidence="2">SE15195</strain>
    </source>
</reference>
<proteinExistence type="predicted"/>
<evidence type="ECO:0000313" key="3">
    <source>
        <dbReference type="Proteomes" id="UP001056384"/>
    </source>
</evidence>
<dbReference type="Proteomes" id="UP001056384">
    <property type="component" value="Chromosome 2"/>
</dbReference>
<evidence type="ECO:0000256" key="1">
    <source>
        <dbReference type="SAM" id="MobiDB-lite"/>
    </source>
</evidence>
<sequence length="47" mass="4930">MSTAGAHLRHLGTIHSDPAAFYHVTGNNDSEVRGGAEQKAALSIDPE</sequence>